<proteinExistence type="predicted"/>
<keyword evidence="2" id="KW-1185">Reference proteome</keyword>
<dbReference type="STRING" id="1210086.GCA_001613105_04554"/>
<dbReference type="AlphaFoldDB" id="A0A370HPJ1"/>
<organism evidence="1 2">
    <name type="scientific">Nocardia pseudobrasiliensis</name>
    <dbReference type="NCBI Taxonomy" id="45979"/>
    <lineage>
        <taxon>Bacteria</taxon>
        <taxon>Bacillati</taxon>
        <taxon>Actinomycetota</taxon>
        <taxon>Actinomycetes</taxon>
        <taxon>Mycobacteriales</taxon>
        <taxon>Nocardiaceae</taxon>
        <taxon>Nocardia</taxon>
    </lineage>
</organism>
<dbReference type="Proteomes" id="UP000254869">
    <property type="component" value="Unassembled WGS sequence"/>
</dbReference>
<dbReference type="SUPFAM" id="SSF53756">
    <property type="entry name" value="UDP-Glycosyltransferase/glycogen phosphorylase"/>
    <property type="match status" value="1"/>
</dbReference>
<evidence type="ECO:0008006" key="3">
    <source>
        <dbReference type="Google" id="ProtNLM"/>
    </source>
</evidence>
<evidence type="ECO:0000313" key="2">
    <source>
        <dbReference type="Proteomes" id="UP000254869"/>
    </source>
</evidence>
<sequence length="92" mass="10500">MRIGLIAPPWVPVPPPAYGGTEAVDNQARGLTELGHDVRLFTVGESTCPVPREYLYDSPRSGWRYRRRPTCWPRTSRSRVSTSFTITPRWGR</sequence>
<evidence type="ECO:0000313" key="1">
    <source>
        <dbReference type="EMBL" id="RDI60496.1"/>
    </source>
</evidence>
<gene>
    <name evidence="1" type="ORF">DFR76_115126</name>
</gene>
<reference evidence="1 2" key="1">
    <citation type="submission" date="2018-07" db="EMBL/GenBank/DDBJ databases">
        <title>Genomic Encyclopedia of Type Strains, Phase IV (KMG-IV): sequencing the most valuable type-strain genomes for metagenomic binning, comparative biology and taxonomic classification.</title>
        <authorList>
            <person name="Goeker M."/>
        </authorList>
    </citation>
    <scope>NUCLEOTIDE SEQUENCE [LARGE SCALE GENOMIC DNA]</scope>
    <source>
        <strain evidence="1 2">DSM 44290</strain>
    </source>
</reference>
<comment type="caution">
    <text evidence="1">The sequence shown here is derived from an EMBL/GenBank/DDBJ whole genome shotgun (WGS) entry which is preliminary data.</text>
</comment>
<accession>A0A370HPJ1</accession>
<dbReference type="EMBL" id="QQBC01000015">
    <property type="protein sequence ID" value="RDI60496.1"/>
    <property type="molecule type" value="Genomic_DNA"/>
</dbReference>
<name>A0A370HPJ1_9NOCA</name>
<protein>
    <recommendedName>
        <fullName evidence="3">Glycosyl transferase family 4</fullName>
    </recommendedName>
</protein>
<dbReference type="Gene3D" id="3.40.50.2000">
    <property type="entry name" value="Glycogen Phosphorylase B"/>
    <property type="match status" value="1"/>
</dbReference>